<sequence length="128" mass="13501">MKKYSNETIAGIFVLIGLVSVGYMAATLGKASLFGDDSYTLYARFNSVSGLKVGNPIEMLGMEIGQVASFRMDQEDQVAVVELKIKKGIQVYDDAIASIKTAGLIGDKYVGIDAGGGGDLLKPGETIT</sequence>
<gene>
    <name evidence="2" type="ORF">LCGC14_2585700</name>
</gene>
<dbReference type="Pfam" id="PF02470">
    <property type="entry name" value="MlaD"/>
    <property type="match status" value="1"/>
</dbReference>
<evidence type="ECO:0000259" key="1">
    <source>
        <dbReference type="Pfam" id="PF02470"/>
    </source>
</evidence>
<feature type="non-terminal residue" evidence="2">
    <location>
        <position position="128"/>
    </location>
</feature>
<protein>
    <recommendedName>
        <fullName evidence="1">Mce/MlaD domain-containing protein</fullName>
    </recommendedName>
</protein>
<proteinExistence type="predicted"/>
<dbReference type="InterPro" id="IPR052336">
    <property type="entry name" value="MlaD_Phospholipid_Transporter"/>
</dbReference>
<dbReference type="GO" id="GO:0005543">
    <property type="term" value="F:phospholipid binding"/>
    <property type="evidence" value="ECO:0007669"/>
    <property type="project" value="TreeGrafter"/>
</dbReference>
<dbReference type="PANTHER" id="PTHR33371">
    <property type="entry name" value="INTERMEMBRANE PHOSPHOLIPID TRANSPORT SYSTEM BINDING PROTEIN MLAD-RELATED"/>
    <property type="match status" value="1"/>
</dbReference>
<dbReference type="GO" id="GO:0005548">
    <property type="term" value="F:phospholipid transporter activity"/>
    <property type="evidence" value="ECO:0007669"/>
    <property type="project" value="TreeGrafter"/>
</dbReference>
<reference evidence="2" key="1">
    <citation type="journal article" date="2015" name="Nature">
        <title>Complex archaea that bridge the gap between prokaryotes and eukaryotes.</title>
        <authorList>
            <person name="Spang A."/>
            <person name="Saw J.H."/>
            <person name="Jorgensen S.L."/>
            <person name="Zaremba-Niedzwiedzka K."/>
            <person name="Martijn J."/>
            <person name="Lind A.E."/>
            <person name="van Eijk R."/>
            <person name="Schleper C."/>
            <person name="Guy L."/>
            <person name="Ettema T.J."/>
        </authorList>
    </citation>
    <scope>NUCLEOTIDE SEQUENCE</scope>
</reference>
<evidence type="ECO:0000313" key="2">
    <source>
        <dbReference type="EMBL" id="KKL07469.1"/>
    </source>
</evidence>
<dbReference type="AlphaFoldDB" id="A0A0F9AD09"/>
<dbReference type="PANTHER" id="PTHR33371:SF4">
    <property type="entry name" value="INTERMEMBRANE PHOSPHOLIPID TRANSPORT SYSTEM BINDING PROTEIN MLAD"/>
    <property type="match status" value="1"/>
</dbReference>
<organism evidence="2">
    <name type="scientific">marine sediment metagenome</name>
    <dbReference type="NCBI Taxonomy" id="412755"/>
    <lineage>
        <taxon>unclassified sequences</taxon>
        <taxon>metagenomes</taxon>
        <taxon>ecological metagenomes</taxon>
    </lineage>
</organism>
<dbReference type="InterPro" id="IPR003399">
    <property type="entry name" value="Mce/MlaD"/>
</dbReference>
<feature type="domain" description="Mce/MlaD" evidence="1">
    <location>
        <begin position="38"/>
        <end position="115"/>
    </location>
</feature>
<comment type="caution">
    <text evidence="2">The sequence shown here is derived from an EMBL/GenBank/DDBJ whole genome shotgun (WGS) entry which is preliminary data.</text>
</comment>
<name>A0A0F9AD09_9ZZZZ</name>
<dbReference type="EMBL" id="LAZR01043279">
    <property type="protein sequence ID" value="KKL07469.1"/>
    <property type="molecule type" value="Genomic_DNA"/>
</dbReference>
<accession>A0A0F9AD09</accession>